<evidence type="ECO:0000256" key="2">
    <source>
        <dbReference type="ARBA" id="ARBA00004714"/>
    </source>
</evidence>
<keyword evidence="10" id="KW-1185">Reference proteome</keyword>
<evidence type="ECO:0000313" key="10">
    <source>
        <dbReference type="Proteomes" id="UP000249915"/>
    </source>
</evidence>
<evidence type="ECO:0000256" key="6">
    <source>
        <dbReference type="ARBA" id="ARBA00023239"/>
    </source>
</evidence>
<protein>
    <recommendedName>
        <fullName evidence="8">Probable fructose-bisphosphate aldolase class 1</fullName>
        <ecNumber evidence="4">4.1.2.13</ecNumber>
    </recommendedName>
    <alternativeName>
        <fullName evidence="7">Fructose-bisphosphate aldolase class I</fullName>
    </alternativeName>
</protein>
<proteinExistence type="inferred from homology"/>
<evidence type="ECO:0000256" key="7">
    <source>
        <dbReference type="ARBA" id="ARBA00029799"/>
    </source>
</evidence>
<comment type="pathway">
    <text evidence="2">Carbohydrate degradation; glycolysis; D-glyceraldehyde 3-phosphate and glycerone phosphate from D-glucose: step 4/4.</text>
</comment>
<dbReference type="NCBIfam" id="NF033379">
    <property type="entry name" value="FrucBisAld_I"/>
    <property type="match status" value="1"/>
</dbReference>
<keyword evidence="5" id="KW-0324">Glycolysis</keyword>
<sequence>MSALNKIARTLVSNRRGILAADESIGTMSSRLEKVGVEPTEENRRVYRELIVTTPQLAESVSGVILADETFHQKLANGRTFPEYLDELGILAGIKVDTGAKPLAGAPDEKVTEGLDGLRERVAAYVRGGATFAKWRAVITIGDNRPSARAVRANVHALARYAGLCQEGGLVPIVEPEVLMDGSHSLARCQEVTTSVLESLFEELDLMQVQLDGIVLKPNMVVPGSDSGERPTVTDVARATVDALHATVPPSVPGIAFLSGGQSPELATQHLAAMQKLDPLPWELTYSFGRALVGPALETWRGDEGNWAAAQQALSERAVANAAAR</sequence>
<evidence type="ECO:0000256" key="4">
    <source>
        <dbReference type="ARBA" id="ARBA00013068"/>
    </source>
</evidence>
<evidence type="ECO:0000256" key="3">
    <source>
        <dbReference type="ARBA" id="ARBA00010387"/>
    </source>
</evidence>
<dbReference type="OrthoDB" id="9813469at2"/>
<dbReference type="PANTHER" id="PTHR11627">
    <property type="entry name" value="FRUCTOSE-BISPHOSPHATE ALDOLASE"/>
    <property type="match status" value="1"/>
</dbReference>
<gene>
    <name evidence="9" type="ORF">BAY60_28795</name>
</gene>
<dbReference type="EC" id="4.1.2.13" evidence="4"/>
<dbReference type="AlphaFoldDB" id="A0A2V4AH46"/>
<evidence type="ECO:0000256" key="5">
    <source>
        <dbReference type="ARBA" id="ARBA00023152"/>
    </source>
</evidence>
<reference evidence="9 10" key="1">
    <citation type="submission" date="2016-07" db="EMBL/GenBank/DDBJ databases">
        <title>Draft genome sequence of Prauserella muralis DSM 45305, isolated from a mould-covered wall in an indoor environment.</title>
        <authorList>
            <person name="Ruckert C."/>
            <person name="Albersmeier A."/>
            <person name="Jiang C.-L."/>
            <person name="Jiang Y."/>
            <person name="Kalinowski J."/>
            <person name="Schneider O."/>
            <person name="Winkler A."/>
            <person name="Zotchev S.B."/>
        </authorList>
    </citation>
    <scope>NUCLEOTIDE SEQUENCE [LARGE SCALE GENOMIC DNA]</scope>
    <source>
        <strain evidence="9 10">DSM 45305</strain>
    </source>
</reference>
<comment type="caution">
    <text evidence="9">The sequence shown here is derived from an EMBL/GenBank/DDBJ whole genome shotgun (WGS) entry which is preliminary data.</text>
</comment>
<dbReference type="FunFam" id="3.20.20.70:FF:000140">
    <property type="entry name" value="Fructose-bisphosphate aldolase"/>
    <property type="match status" value="1"/>
</dbReference>
<dbReference type="Gene3D" id="3.20.20.70">
    <property type="entry name" value="Aldolase class I"/>
    <property type="match status" value="1"/>
</dbReference>
<comment type="catalytic activity">
    <reaction evidence="1">
        <text>beta-D-fructose 1,6-bisphosphate = D-glyceraldehyde 3-phosphate + dihydroxyacetone phosphate</text>
        <dbReference type="Rhea" id="RHEA:14729"/>
        <dbReference type="ChEBI" id="CHEBI:32966"/>
        <dbReference type="ChEBI" id="CHEBI:57642"/>
        <dbReference type="ChEBI" id="CHEBI:59776"/>
        <dbReference type="EC" id="4.1.2.13"/>
    </reaction>
</comment>
<dbReference type="InterPro" id="IPR000741">
    <property type="entry name" value="FBA_I"/>
</dbReference>
<evidence type="ECO:0000256" key="8">
    <source>
        <dbReference type="ARBA" id="ARBA00072515"/>
    </source>
</evidence>
<dbReference type="UniPathway" id="UPA00109">
    <property type="reaction ID" value="UER00183"/>
</dbReference>
<dbReference type="Proteomes" id="UP000249915">
    <property type="component" value="Unassembled WGS sequence"/>
</dbReference>
<accession>A0A2V4AH46</accession>
<evidence type="ECO:0000313" key="9">
    <source>
        <dbReference type="EMBL" id="PXY18850.1"/>
    </source>
</evidence>
<dbReference type="InterPro" id="IPR013785">
    <property type="entry name" value="Aldolase_TIM"/>
</dbReference>
<dbReference type="GO" id="GO:0004332">
    <property type="term" value="F:fructose-bisphosphate aldolase activity"/>
    <property type="evidence" value="ECO:0007669"/>
    <property type="project" value="UniProtKB-EC"/>
</dbReference>
<dbReference type="SUPFAM" id="SSF51569">
    <property type="entry name" value="Aldolase"/>
    <property type="match status" value="1"/>
</dbReference>
<dbReference type="GO" id="GO:0006096">
    <property type="term" value="P:glycolytic process"/>
    <property type="evidence" value="ECO:0007669"/>
    <property type="project" value="UniProtKB-UniPathway"/>
</dbReference>
<organism evidence="9 10">
    <name type="scientific">Prauserella muralis</name>
    <dbReference type="NCBI Taxonomy" id="588067"/>
    <lineage>
        <taxon>Bacteria</taxon>
        <taxon>Bacillati</taxon>
        <taxon>Actinomycetota</taxon>
        <taxon>Actinomycetes</taxon>
        <taxon>Pseudonocardiales</taxon>
        <taxon>Pseudonocardiaceae</taxon>
        <taxon>Prauserella</taxon>
    </lineage>
</organism>
<evidence type="ECO:0000256" key="1">
    <source>
        <dbReference type="ARBA" id="ARBA00000441"/>
    </source>
</evidence>
<keyword evidence="6" id="KW-0456">Lyase</keyword>
<dbReference type="RefSeq" id="WP_112284765.1">
    <property type="nucleotide sequence ID" value="NZ_MASW01000007.1"/>
</dbReference>
<dbReference type="Pfam" id="PF00274">
    <property type="entry name" value="Glycolytic"/>
    <property type="match status" value="1"/>
</dbReference>
<dbReference type="EMBL" id="MASW01000007">
    <property type="protein sequence ID" value="PXY18850.1"/>
    <property type="molecule type" value="Genomic_DNA"/>
</dbReference>
<name>A0A2V4AH46_9PSEU</name>
<comment type="similarity">
    <text evidence="3">Belongs to the class I fructose-bisphosphate aldolase family.</text>
</comment>